<evidence type="ECO:0000259" key="13">
    <source>
        <dbReference type="Pfam" id="PF00593"/>
    </source>
</evidence>
<dbReference type="SUPFAM" id="SSF56935">
    <property type="entry name" value="Porins"/>
    <property type="match status" value="1"/>
</dbReference>
<feature type="signal peptide" evidence="12">
    <location>
        <begin position="1"/>
        <end position="21"/>
    </location>
</feature>
<organism evidence="15 16">
    <name type="scientific">Sphingobium psychrophilum</name>
    <dbReference type="NCBI Taxonomy" id="2728834"/>
    <lineage>
        <taxon>Bacteria</taxon>
        <taxon>Pseudomonadati</taxon>
        <taxon>Pseudomonadota</taxon>
        <taxon>Alphaproteobacteria</taxon>
        <taxon>Sphingomonadales</taxon>
        <taxon>Sphingomonadaceae</taxon>
        <taxon>Sphingobium</taxon>
    </lineage>
</organism>
<feature type="domain" description="TonB-dependent receptor-like beta-barrel" evidence="13">
    <location>
        <begin position="218"/>
        <end position="625"/>
    </location>
</feature>
<keyword evidence="3 10" id="KW-1134">Transmembrane beta strand</keyword>
<dbReference type="Gene3D" id="2.40.170.20">
    <property type="entry name" value="TonB-dependent receptor, beta-barrel domain"/>
    <property type="match status" value="1"/>
</dbReference>
<evidence type="ECO:0000256" key="12">
    <source>
        <dbReference type="SAM" id="SignalP"/>
    </source>
</evidence>
<evidence type="ECO:0000256" key="7">
    <source>
        <dbReference type="ARBA" id="ARBA00023077"/>
    </source>
</evidence>
<dbReference type="InterPro" id="IPR012910">
    <property type="entry name" value="Plug_dom"/>
</dbReference>
<sequence length="651" mass="70144">MRIILQTSLAVLVGLPVAALAEPLAAVDAGSVIIVSALRTPTPVDTVASSLTVLNKKAIDASQAPVVSDLLVRTPGISFTRNGGYGTATSIRIRGAEGDQTVLVIDGVKLADPSSTGGGYNFATLMTGDIDQIEILRGPQSILWGSQAIGGVVNIVTATPDRALEASADIEAGSRDTVHARAAVGGRSGPVHWRVAGGRFTTDGISAISPRFGGKERDGYTNSTLNGRVSLALSPDVSIDMRGYYAKGRADIDSAGSVPDSPEYSLVEEWTGYAGLNADLFDGALHNRLGFSRSETVRDNINPLRLIRPESFAAKGQTDRYEYQGTLGLAQGWTIVFGAEREEQTMRSASPPNSLASYATIRASADIDSQYAQVRIEPVVGLTLNGGLRHDHHSAFGGNMVFGGGAVWSLFDDRTILRASYGEGFKAPTLYQLHSEYGNIALDPEKSRGWDVGVEQHLFDRKLILSATWFERNTDNLITYNGCPTSNRPPLCLAPGTTTPRAGYYANIQRSEAHGLEMAGLAHIGRLTVDGNYSWIVAEDRSPGLNFSNQLARRPRHAANATARYAWPFGLNTAVAMRWSGETIDTARTSATVTPFVNRAYTIIDLRAEMPVTQTLTLFARAENLFDDYYETARRYGQLGRSIYAGFRARL</sequence>
<accession>A0A7X9WYQ6</accession>
<keyword evidence="8 10" id="KW-0472">Membrane</keyword>
<evidence type="ECO:0000256" key="9">
    <source>
        <dbReference type="ARBA" id="ARBA00023237"/>
    </source>
</evidence>
<reference evidence="15 16" key="1">
    <citation type="submission" date="2020-04" db="EMBL/GenBank/DDBJ databases">
        <title>Sphingobium sp. AR-3-1 isolated from Arctic soil.</title>
        <authorList>
            <person name="Dahal R.H."/>
            <person name="Chaudhary D.K."/>
        </authorList>
    </citation>
    <scope>NUCLEOTIDE SEQUENCE [LARGE SCALE GENOMIC DNA]</scope>
    <source>
        <strain evidence="15 16">AR-3-1</strain>
    </source>
</reference>
<evidence type="ECO:0000256" key="1">
    <source>
        <dbReference type="ARBA" id="ARBA00004571"/>
    </source>
</evidence>
<evidence type="ECO:0000256" key="6">
    <source>
        <dbReference type="ARBA" id="ARBA00023065"/>
    </source>
</evidence>
<protein>
    <submittedName>
        <fullName evidence="15">TonB-dependent receptor</fullName>
    </submittedName>
</protein>
<comment type="subcellular location">
    <subcellularLocation>
        <location evidence="1 10">Cell outer membrane</location>
        <topology evidence="1 10">Multi-pass membrane protein</topology>
    </subcellularLocation>
</comment>
<keyword evidence="2 10" id="KW-0813">Transport</keyword>
<dbReference type="Gene3D" id="2.170.130.10">
    <property type="entry name" value="TonB-dependent receptor, plug domain"/>
    <property type="match status" value="1"/>
</dbReference>
<dbReference type="GO" id="GO:0015889">
    <property type="term" value="P:cobalamin transport"/>
    <property type="evidence" value="ECO:0007669"/>
    <property type="project" value="TreeGrafter"/>
</dbReference>
<dbReference type="CDD" id="cd01347">
    <property type="entry name" value="ligand_gated_channel"/>
    <property type="match status" value="1"/>
</dbReference>
<dbReference type="InterPro" id="IPR039426">
    <property type="entry name" value="TonB-dep_rcpt-like"/>
</dbReference>
<evidence type="ECO:0000313" key="15">
    <source>
        <dbReference type="EMBL" id="NML12375.1"/>
    </source>
</evidence>
<feature type="chain" id="PRO_5031014941" evidence="12">
    <location>
        <begin position="22"/>
        <end position="651"/>
    </location>
</feature>
<keyword evidence="9 10" id="KW-0998">Cell outer membrane</keyword>
<dbReference type="Proteomes" id="UP000519023">
    <property type="component" value="Unassembled WGS sequence"/>
</dbReference>
<evidence type="ECO:0000256" key="8">
    <source>
        <dbReference type="ARBA" id="ARBA00023136"/>
    </source>
</evidence>
<keyword evidence="4 10" id="KW-0812">Transmembrane</keyword>
<dbReference type="PANTHER" id="PTHR30069:SF53">
    <property type="entry name" value="COLICIN I RECEPTOR-RELATED"/>
    <property type="match status" value="1"/>
</dbReference>
<dbReference type="InterPro" id="IPR000531">
    <property type="entry name" value="Beta-barrel_TonB"/>
</dbReference>
<dbReference type="EMBL" id="JABBFV010000020">
    <property type="protein sequence ID" value="NML12375.1"/>
    <property type="molecule type" value="Genomic_DNA"/>
</dbReference>
<comment type="caution">
    <text evidence="15">The sequence shown here is derived from an EMBL/GenBank/DDBJ whole genome shotgun (WGS) entry which is preliminary data.</text>
</comment>
<keyword evidence="7 11" id="KW-0798">TonB box</keyword>
<keyword evidence="16" id="KW-1185">Reference proteome</keyword>
<comment type="similarity">
    <text evidence="10 11">Belongs to the TonB-dependent receptor family.</text>
</comment>
<evidence type="ECO:0000256" key="2">
    <source>
        <dbReference type="ARBA" id="ARBA00022448"/>
    </source>
</evidence>
<dbReference type="AlphaFoldDB" id="A0A7X9WYQ6"/>
<evidence type="ECO:0000256" key="10">
    <source>
        <dbReference type="PROSITE-ProRule" id="PRU01360"/>
    </source>
</evidence>
<gene>
    <name evidence="15" type="ORF">HHL08_19925</name>
</gene>
<proteinExistence type="inferred from homology"/>
<evidence type="ECO:0000256" key="5">
    <source>
        <dbReference type="ARBA" id="ARBA00022729"/>
    </source>
</evidence>
<evidence type="ECO:0000256" key="4">
    <source>
        <dbReference type="ARBA" id="ARBA00022692"/>
    </source>
</evidence>
<dbReference type="InterPro" id="IPR036942">
    <property type="entry name" value="Beta-barrel_TonB_sf"/>
</dbReference>
<dbReference type="PROSITE" id="PS52016">
    <property type="entry name" value="TONB_DEPENDENT_REC_3"/>
    <property type="match status" value="1"/>
</dbReference>
<dbReference type="Pfam" id="PF07715">
    <property type="entry name" value="Plug"/>
    <property type="match status" value="1"/>
</dbReference>
<dbReference type="InterPro" id="IPR037066">
    <property type="entry name" value="Plug_dom_sf"/>
</dbReference>
<keyword evidence="5 12" id="KW-0732">Signal</keyword>
<feature type="domain" description="TonB-dependent receptor plug" evidence="14">
    <location>
        <begin position="45"/>
        <end position="152"/>
    </location>
</feature>
<name>A0A7X9WYQ6_9SPHN</name>
<dbReference type="Pfam" id="PF00593">
    <property type="entry name" value="TonB_dep_Rec_b-barrel"/>
    <property type="match status" value="1"/>
</dbReference>
<evidence type="ECO:0000259" key="14">
    <source>
        <dbReference type="Pfam" id="PF07715"/>
    </source>
</evidence>
<dbReference type="GO" id="GO:0006811">
    <property type="term" value="P:monoatomic ion transport"/>
    <property type="evidence" value="ECO:0007669"/>
    <property type="project" value="UniProtKB-KW"/>
</dbReference>
<dbReference type="GO" id="GO:0009279">
    <property type="term" value="C:cell outer membrane"/>
    <property type="evidence" value="ECO:0007669"/>
    <property type="project" value="UniProtKB-SubCell"/>
</dbReference>
<evidence type="ECO:0000256" key="3">
    <source>
        <dbReference type="ARBA" id="ARBA00022452"/>
    </source>
</evidence>
<keyword evidence="6" id="KW-0406">Ion transport</keyword>
<evidence type="ECO:0000313" key="16">
    <source>
        <dbReference type="Proteomes" id="UP000519023"/>
    </source>
</evidence>
<keyword evidence="15" id="KW-0675">Receptor</keyword>
<dbReference type="PANTHER" id="PTHR30069">
    <property type="entry name" value="TONB-DEPENDENT OUTER MEMBRANE RECEPTOR"/>
    <property type="match status" value="1"/>
</dbReference>
<evidence type="ECO:0000256" key="11">
    <source>
        <dbReference type="RuleBase" id="RU003357"/>
    </source>
</evidence>